<protein>
    <recommendedName>
        <fullName evidence="7">Leucine rich repeat protein</fullName>
    </recommendedName>
</protein>
<evidence type="ECO:0000256" key="1">
    <source>
        <dbReference type="ARBA" id="ARBA00022614"/>
    </source>
</evidence>
<feature type="compositionally biased region" description="Polar residues" evidence="4">
    <location>
        <begin position="1199"/>
        <end position="1215"/>
    </location>
</feature>
<dbReference type="InterPro" id="IPR032675">
    <property type="entry name" value="LRR_dom_sf"/>
</dbReference>
<feature type="compositionally biased region" description="Basic and acidic residues" evidence="4">
    <location>
        <begin position="852"/>
        <end position="884"/>
    </location>
</feature>
<feature type="region of interest" description="Disordered" evidence="4">
    <location>
        <begin position="1252"/>
        <end position="1351"/>
    </location>
</feature>
<evidence type="ECO:0000313" key="6">
    <source>
        <dbReference type="Proteomes" id="UP000324800"/>
    </source>
</evidence>
<comment type="caution">
    <text evidence="5">The sequence shown here is derived from an EMBL/GenBank/DDBJ whole genome shotgun (WGS) entry which is preliminary data.</text>
</comment>
<feature type="compositionally biased region" description="Low complexity" evidence="4">
    <location>
        <begin position="970"/>
        <end position="993"/>
    </location>
</feature>
<dbReference type="Gene3D" id="3.80.10.10">
    <property type="entry name" value="Ribonuclease Inhibitor"/>
    <property type="match status" value="2"/>
</dbReference>
<gene>
    <name evidence="5" type="ORF">EZS28_003502</name>
</gene>
<dbReference type="Proteomes" id="UP000324800">
    <property type="component" value="Unassembled WGS sequence"/>
</dbReference>
<organism evidence="5 6">
    <name type="scientific">Streblomastix strix</name>
    <dbReference type="NCBI Taxonomy" id="222440"/>
    <lineage>
        <taxon>Eukaryota</taxon>
        <taxon>Metamonada</taxon>
        <taxon>Preaxostyla</taxon>
        <taxon>Oxymonadida</taxon>
        <taxon>Streblomastigidae</taxon>
        <taxon>Streblomastix</taxon>
    </lineage>
</organism>
<dbReference type="PANTHER" id="PTHR45712">
    <property type="entry name" value="AGAP008170-PA"/>
    <property type="match status" value="1"/>
</dbReference>
<feature type="compositionally biased region" description="Basic and acidic residues" evidence="4">
    <location>
        <begin position="917"/>
        <end position="936"/>
    </location>
</feature>
<feature type="region of interest" description="Disordered" evidence="4">
    <location>
        <begin position="828"/>
        <end position="884"/>
    </location>
</feature>
<dbReference type="SUPFAM" id="SSF52058">
    <property type="entry name" value="L domain-like"/>
    <property type="match status" value="1"/>
</dbReference>
<feature type="compositionally biased region" description="Basic and acidic residues" evidence="4">
    <location>
        <begin position="1252"/>
        <end position="1311"/>
    </location>
</feature>
<feature type="compositionally biased region" description="Low complexity" evidence="4">
    <location>
        <begin position="1017"/>
        <end position="1032"/>
    </location>
</feature>
<feature type="coiled-coil region" evidence="3">
    <location>
        <begin position="1495"/>
        <end position="1526"/>
    </location>
</feature>
<evidence type="ECO:0008006" key="7">
    <source>
        <dbReference type="Google" id="ProtNLM"/>
    </source>
</evidence>
<feature type="compositionally biased region" description="Polar residues" evidence="4">
    <location>
        <begin position="949"/>
        <end position="969"/>
    </location>
</feature>
<dbReference type="SMART" id="SM00369">
    <property type="entry name" value="LRR_TYP"/>
    <property type="match status" value="7"/>
</dbReference>
<feature type="region of interest" description="Disordered" evidence="4">
    <location>
        <begin position="564"/>
        <end position="727"/>
    </location>
</feature>
<name>A0A5J4X187_9EUKA</name>
<evidence type="ECO:0000256" key="3">
    <source>
        <dbReference type="SAM" id="Coils"/>
    </source>
</evidence>
<sequence>MAQTMEVEGKAPSPSLEMPKQLLFQSRLLSSLPRAAALRRDQSLTLLNLSLNILDNIVELAELFPRVQTLLLGQNRLKEIPESLATVEPLERLELAQNLIEYLPHAIFEHLSELNLKMNKIQAIPHDLGIIFPSLVYLSLQWNKLLTLPRITNNRLFKLEADQNIITSIMHPIIANSLDTMTLSCNDIQGDFIFPDGTSINWLEQIDLRMNKIERIPLKTIQQIPNLRTLMLTHNSIQQFPREMGIILKQFRDLWVSDNQLISLPDTIGFFIAQFNDYIKNSIISKQRKQERQLIDDRIDDDVILFFLSVSFQFFKSQSPLNQQSQIIPPIPDKPSLSPLINIQIGSNRLKQFPPLFLRFYQLQTLNMAHNRISELPPQLFQLLPRLNRFDISSNRLKDISNLYFAQQAEMVYADFSHNKIDRLPPRFMYMDPLLRPPAGTFIALLKTKSNIFHLLLYIHLNKNCSQDVFNFFIINPSVGTGQGWRKYGPNYLTGSMNTMVRCTSSSFIPVNSKPWGAYGGLYVLEKEIEKTIKDIGGKQQFRGNSVQHKYLLNHKLLLLLPQDQQQRTNRGSEKVKKEEIKDRNDKRIRTDKEQRDPRDIRKDERKDVRRDPKKDPRIDNKKDDKKEDKKDEKELKDKRDKERIRDKDKVSERSINTDKSSVDKSINSDGSQVTDKTSNTENSSITDRSIHKERDFEKEKDKIKDKDKEKKDLDLQSLQIYKQKDKINKDNDMKSLVFYQDKDKQKDMDLKSLQNYKDKDKDKDKEKDLKYLLRNKEKEKEKEKEKIKEKDKEKEKDKKKEKEKEQDIDLIFSQNYEVIYQEKDSDQKSLMNYKVGSKDKDSDLKSLQNYKSKEKEKEKEKEKLKEKLKDKQKEKEKDKDTGIGKIIVTEKEKILLLQQLEQRALNQTQKPINYQSKDKDEKEKLYQLKQLDEKASNQPPSPFHHTRSQSTVIKRPSSNASLQFSQYFQPLQPTGQQQTLKQSIQQSSSSSSPKTDIPPNQTQTESHHRTSSQTELQQSPSYKLLQPLQQKPNPPPPKIDQIPLLPFKSLAKMDLTIPPPKKSSSSSSSSQGVPPITKESPFSSFSSSSSSSYVPNSNSQFSMPPAPDTSRTISHLPSFNRSSRSQSTSRYPNMPPLQLQQISQQIQQTSFTSRSVFDQSKYKDVFSSLDSSKDQFEGRSSPSTKSLAAPIKHHHRSQSAVKTRPQSMSIPSLSDLSGSMSNNLFSNISVSINVSSNQKIDLATALKLKRKEKELEKEKERESEKEKDKEREMQKEKEKEREKELEQQKEKEKENQDRRTEYEIKEERFKQLLQQENKTKDSKDEQHQKEKEKEYKVKDPKELKEIRQRREIRIKQEKNEWRKDALIDDYQEDQYLQISKEDRKEDIKEDKQLDKKDAIIEFKKEDNKDVNEKKTEIMNDFFKIDLNSTTDNQEDLKDNQDDSLTDIKSLRRSTIVRRSERIKKSDYEDVQELIKSNKESKEVSEFNVRDNTQKDNKEISLKEKLREKAKERERISKEIKDAVEVKQEIKEPVEIKQEIKQLVEVKQENKVIIKDRTIDKDKNKDKDNIIQIQINVEEDENELDQILPYILPVYPGDPENDTKFQQQQKEIKLKEKMVNSNENVNKDLIQRENNQNQKTAHSILSEMEAVKDKVEVKGEQQEQSNEQQNEHDKDKDKDNAKTQSSVNNNKIISKKQLIEQGDIEEADWRILDEIFEQV</sequence>
<feature type="compositionally biased region" description="Basic and acidic residues" evidence="4">
    <location>
        <begin position="1318"/>
        <end position="1351"/>
    </location>
</feature>
<dbReference type="OrthoDB" id="676979at2759"/>
<feature type="region of interest" description="Disordered" evidence="4">
    <location>
        <begin position="1614"/>
        <end position="1699"/>
    </location>
</feature>
<feature type="compositionally biased region" description="Basic and acidic residues" evidence="4">
    <location>
        <begin position="689"/>
        <end position="715"/>
    </location>
</feature>
<feature type="compositionally biased region" description="Basic and acidic residues" evidence="4">
    <location>
        <begin position="571"/>
        <end position="663"/>
    </location>
</feature>
<evidence type="ECO:0000256" key="4">
    <source>
        <dbReference type="SAM" id="MobiDB-lite"/>
    </source>
</evidence>
<dbReference type="PROSITE" id="PS51450">
    <property type="entry name" value="LRR"/>
    <property type="match status" value="3"/>
</dbReference>
<dbReference type="InterPro" id="IPR050333">
    <property type="entry name" value="SLRP"/>
</dbReference>
<dbReference type="InterPro" id="IPR001611">
    <property type="entry name" value="Leu-rich_rpt"/>
</dbReference>
<dbReference type="InterPro" id="IPR003591">
    <property type="entry name" value="Leu-rich_rpt_typical-subtyp"/>
</dbReference>
<feature type="region of interest" description="Disordered" evidence="4">
    <location>
        <begin position="906"/>
        <end position="1136"/>
    </location>
</feature>
<proteinExistence type="predicted"/>
<feature type="compositionally biased region" description="Low complexity" evidence="4">
    <location>
        <begin position="1119"/>
        <end position="1131"/>
    </location>
</feature>
<keyword evidence="1" id="KW-0433">Leucine-rich repeat</keyword>
<feature type="compositionally biased region" description="Polar residues" evidence="4">
    <location>
        <begin position="906"/>
        <end position="916"/>
    </location>
</feature>
<reference evidence="5 6" key="1">
    <citation type="submission" date="2019-03" db="EMBL/GenBank/DDBJ databases">
        <title>Single cell metagenomics reveals metabolic interactions within the superorganism composed of flagellate Streblomastix strix and complex community of Bacteroidetes bacteria on its surface.</title>
        <authorList>
            <person name="Treitli S.C."/>
            <person name="Kolisko M."/>
            <person name="Husnik F."/>
            <person name="Keeling P."/>
            <person name="Hampl V."/>
        </authorList>
    </citation>
    <scope>NUCLEOTIDE SEQUENCE [LARGE SCALE GENOMIC DNA]</scope>
    <source>
        <strain evidence="5">ST1C</strain>
    </source>
</reference>
<accession>A0A5J4X187</accession>
<feature type="compositionally biased region" description="Basic and acidic residues" evidence="4">
    <location>
        <begin position="1669"/>
        <end position="1681"/>
    </location>
</feature>
<feature type="compositionally biased region" description="Polar residues" evidence="4">
    <location>
        <begin position="1632"/>
        <end position="1643"/>
    </location>
</feature>
<feature type="compositionally biased region" description="Polar residues" evidence="4">
    <location>
        <begin position="664"/>
        <end position="688"/>
    </location>
</feature>
<feature type="region of interest" description="Disordered" evidence="4">
    <location>
        <begin position="748"/>
        <end position="806"/>
    </location>
</feature>
<keyword evidence="2" id="KW-0677">Repeat</keyword>
<feature type="compositionally biased region" description="Low complexity" evidence="4">
    <location>
        <begin position="1081"/>
        <end position="1103"/>
    </location>
</feature>
<dbReference type="PANTHER" id="PTHR45712:SF22">
    <property type="entry name" value="INSULIN-LIKE GROWTH FACTOR-BINDING PROTEIN COMPLEX ACID LABILE SUBUNIT"/>
    <property type="match status" value="1"/>
</dbReference>
<feature type="compositionally biased region" description="Basic and acidic residues" evidence="4">
    <location>
        <begin position="1649"/>
        <end position="1661"/>
    </location>
</feature>
<feature type="region of interest" description="Disordered" evidence="4">
    <location>
        <begin position="1170"/>
        <end position="1215"/>
    </location>
</feature>
<keyword evidence="3" id="KW-0175">Coiled coil</keyword>
<evidence type="ECO:0000256" key="2">
    <source>
        <dbReference type="ARBA" id="ARBA00022737"/>
    </source>
</evidence>
<dbReference type="EMBL" id="SNRW01000467">
    <property type="protein sequence ID" value="KAA6400971.1"/>
    <property type="molecule type" value="Genomic_DNA"/>
</dbReference>
<dbReference type="Pfam" id="PF13855">
    <property type="entry name" value="LRR_8"/>
    <property type="match status" value="1"/>
</dbReference>
<feature type="compositionally biased region" description="Polar residues" evidence="4">
    <location>
        <begin position="1682"/>
        <end position="1692"/>
    </location>
</feature>
<evidence type="ECO:0000313" key="5">
    <source>
        <dbReference type="EMBL" id="KAA6400971.1"/>
    </source>
</evidence>